<dbReference type="PRINTS" id="PR00147">
    <property type="entry name" value="DNAPHOTLYASE"/>
</dbReference>
<protein>
    <submittedName>
        <fullName evidence="7">Deoxyribodipyrimidine photo-lyase</fullName>
    </submittedName>
</protein>
<dbReference type="AlphaFoldDB" id="A0AA45LDS5"/>
<dbReference type="EMBL" id="CP073249">
    <property type="protein sequence ID" value="QUF08016.1"/>
    <property type="molecule type" value="Genomic_DNA"/>
</dbReference>
<dbReference type="SUPFAM" id="SSF48173">
    <property type="entry name" value="Cryptochrome/photolyase FAD-binding domain"/>
    <property type="match status" value="1"/>
</dbReference>
<keyword evidence="3 5" id="KW-0157">Chromophore</keyword>
<evidence type="ECO:0000313" key="8">
    <source>
        <dbReference type="Proteomes" id="UP000677152"/>
    </source>
</evidence>
<evidence type="ECO:0000313" key="7">
    <source>
        <dbReference type="EMBL" id="QUF08016.1"/>
    </source>
</evidence>
<dbReference type="GO" id="GO:0006950">
    <property type="term" value="P:response to stress"/>
    <property type="evidence" value="ECO:0007669"/>
    <property type="project" value="UniProtKB-ARBA"/>
</dbReference>
<organism evidence="7 8">
    <name type="scientific">Actinosynnema pretiosum subsp. pretiosum</name>
    <dbReference type="NCBI Taxonomy" id="103721"/>
    <lineage>
        <taxon>Bacteria</taxon>
        <taxon>Bacillati</taxon>
        <taxon>Actinomycetota</taxon>
        <taxon>Actinomycetes</taxon>
        <taxon>Pseudonocardiales</taxon>
        <taxon>Pseudonocardiaceae</taxon>
        <taxon>Actinosynnema</taxon>
    </lineage>
</organism>
<dbReference type="InterPro" id="IPR014729">
    <property type="entry name" value="Rossmann-like_a/b/a_fold"/>
</dbReference>
<keyword evidence="2 4" id="KW-0274">FAD</keyword>
<dbReference type="GO" id="GO:0071949">
    <property type="term" value="F:FAD binding"/>
    <property type="evidence" value="ECO:0007669"/>
    <property type="project" value="TreeGrafter"/>
</dbReference>
<dbReference type="Pfam" id="PF03441">
    <property type="entry name" value="FAD_binding_7"/>
    <property type="match status" value="1"/>
</dbReference>
<name>A0AA45LDS5_9PSEU</name>
<dbReference type="PROSITE" id="PS00394">
    <property type="entry name" value="DNA_PHOTOLYASES_1_1"/>
    <property type="match status" value="1"/>
</dbReference>
<dbReference type="PROSITE" id="PS51645">
    <property type="entry name" value="PHR_CRY_ALPHA_BETA"/>
    <property type="match status" value="1"/>
</dbReference>
<dbReference type="InterPro" id="IPR036155">
    <property type="entry name" value="Crypto/Photolyase_N_sf"/>
</dbReference>
<dbReference type="SUPFAM" id="SSF52425">
    <property type="entry name" value="Cryptochrome/photolyase, N-terminal domain"/>
    <property type="match status" value="1"/>
</dbReference>
<dbReference type="Gene3D" id="3.40.50.620">
    <property type="entry name" value="HUPs"/>
    <property type="match status" value="1"/>
</dbReference>
<feature type="binding site" evidence="4">
    <location>
        <position position="208"/>
    </location>
    <ligand>
        <name>FAD</name>
        <dbReference type="ChEBI" id="CHEBI:57692"/>
    </ligand>
</feature>
<evidence type="ECO:0000256" key="1">
    <source>
        <dbReference type="ARBA" id="ARBA00022630"/>
    </source>
</evidence>
<dbReference type="Pfam" id="PF00875">
    <property type="entry name" value="DNA_photolyase"/>
    <property type="match status" value="1"/>
</dbReference>
<keyword evidence="1 4" id="KW-0285">Flavoprotein</keyword>
<dbReference type="InterPro" id="IPR036134">
    <property type="entry name" value="Crypto/Photolyase_FAD-like_sf"/>
</dbReference>
<evidence type="ECO:0000256" key="5">
    <source>
        <dbReference type="RuleBase" id="RU004182"/>
    </source>
</evidence>
<dbReference type="Gene3D" id="1.10.579.10">
    <property type="entry name" value="DNA Cyclobutane Dipyrimidine Photolyase, subunit A, domain 3"/>
    <property type="match status" value="1"/>
</dbReference>
<comment type="similarity">
    <text evidence="5">Belongs to the DNA photolyase family.</text>
</comment>
<evidence type="ECO:0000256" key="2">
    <source>
        <dbReference type="ARBA" id="ARBA00022827"/>
    </source>
</evidence>
<proteinExistence type="inferred from homology"/>
<reference evidence="7" key="1">
    <citation type="submission" date="2021-04" db="EMBL/GenBank/DDBJ databases">
        <title>Genomic sequence of Actinosynnema pretiosum subsp. pretiosum ATCC 31280 (C-14919).</title>
        <authorList>
            <person name="Bai L."/>
            <person name="Wang X."/>
            <person name="Xiao Y."/>
        </authorList>
    </citation>
    <scope>NUCLEOTIDE SEQUENCE</scope>
    <source>
        <strain evidence="7">ATCC 31280</strain>
    </source>
</reference>
<dbReference type="PANTHER" id="PTHR11455:SF9">
    <property type="entry name" value="CRYPTOCHROME CIRCADIAN CLOCK 5 ISOFORM X1"/>
    <property type="match status" value="1"/>
</dbReference>
<comment type="cofactor">
    <cofactor evidence="4">
        <name>FAD</name>
        <dbReference type="ChEBI" id="CHEBI:57692"/>
    </cofactor>
    <text evidence="4">Binds 1 FAD per subunit.</text>
</comment>
<dbReference type="GO" id="GO:0009416">
    <property type="term" value="P:response to light stimulus"/>
    <property type="evidence" value="ECO:0007669"/>
    <property type="project" value="TreeGrafter"/>
</dbReference>
<dbReference type="Gene3D" id="1.25.40.80">
    <property type="match status" value="1"/>
</dbReference>
<sequence>MQPGGAAPRVGRVTSSTVVWFRRDLRVEDHPALLEAADRADRALALFVLDPKLLRPSGKPRTDFLHRCLKSLDDRLGGRLMVVEGDPVEVVPAVAREIGAETVHVSADTGPYGRRRDEAVGEEVELVEAGSPYAVKPGRVRKADGTPYRVFTPFYRAWADHGWRRPADTDASTVDWIKPPRSTRPRAKALPDVAELWERFRDERLPDYHRTRDIPGVDGTSRFSAFLRWGVVHPRTLLDNLGQDEGSKVFRSELAWREFYADVLWHHPTSARHNLDRRFDRIELDEDRDHFDAWRQGRTGYPIVDAGMRQLLEEGWMHNRVRMITASFLVKDLHLPWWWGARHFMEHLVDGDLASNQHNWQWAAGSGTDAAPYFRVFNPITQGQKFDPKGDYIRRYVPELRDVAGKAVHQPRDPIVDHAHERQVALDRFAAIK</sequence>
<dbReference type="Proteomes" id="UP000677152">
    <property type="component" value="Chromosome"/>
</dbReference>
<feature type="binding site" evidence="4">
    <location>
        <position position="250"/>
    </location>
    <ligand>
        <name>FAD</name>
        <dbReference type="ChEBI" id="CHEBI:57692"/>
    </ligand>
</feature>
<feature type="binding site" evidence="4">
    <location>
        <begin position="350"/>
        <end position="352"/>
    </location>
    <ligand>
        <name>FAD</name>
        <dbReference type="ChEBI" id="CHEBI:57692"/>
    </ligand>
</feature>
<feature type="binding site" evidence="4">
    <location>
        <begin position="220"/>
        <end position="224"/>
    </location>
    <ligand>
        <name>FAD</name>
        <dbReference type="ChEBI" id="CHEBI:57692"/>
    </ligand>
</feature>
<dbReference type="InterPro" id="IPR002081">
    <property type="entry name" value="Cryptochrome/DNA_photolyase_1"/>
</dbReference>
<evidence type="ECO:0000256" key="4">
    <source>
        <dbReference type="PIRSR" id="PIRSR602081-1"/>
    </source>
</evidence>
<dbReference type="PANTHER" id="PTHR11455">
    <property type="entry name" value="CRYPTOCHROME"/>
    <property type="match status" value="1"/>
</dbReference>
<evidence type="ECO:0000256" key="3">
    <source>
        <dbReference type="ARBA" id="ARBA00022991"/>
    </source>
</evidence>
<dbReference type="GO" id="GO:0003904">
    <property type="term" value="F:deoxyribodipyrimidine photo-lyase activity"/>
    <property type="evidence" value="ECO:0007669"/>
    <property type="project" value="TreeGrafter"/>
</dbReference>
<feature type="domain" description="Photolyase/cryptochrome alpha/beta" evidence="6">
    <location>
        <begin position="15"/>
        <end position="134"/>
    </location>
</feature>
<dbReference type="InterPro" id="IPR006050">
    <property type="entry name" value="DNA_photolyase_N"/>
</dbReference>
<gene>
    <name evidence="7" type="ORF">KCV87_17890</name>
</gene>
<accession>A0AA45LDS5</accession>
<feature type="binding site" evidence="4">
    <location>
        <begin position="253"/>
        <end position="260"/>
    </location>
    <ligand>
        <name>FAD</name>
        <dbReference type="ChEBI" id="CHEBI:57692"/>
    </ligand>
</feature>
<dbReference type="GO" id="GO:0006139">
    <property type="term" value="P:nucleobase-containing compound metabolic process"/>
    <property type="evidence" value="ECO:0007669"/>
    <property type="project" value="UniProtKB-ARBA"/>
</dbReference>
<dbReference type="InterPro" id="IPR005101">
    <property type="entry name" value="Cryptochr/Photolyase_FAD-bd"/>
</dbReference>
<evidence type="ECO:0000259" key="6">
    <source>
        <dbReference type="PROSITE" id="PS51645"/>
    </source>
</evidence>
<dbReference type="GO" id="GO:0003677">
    <property type="term" value="F:DNA binding"/>
    <property type="evidence" value="ECO:0007669"/>
    <property type="project" value="TreeGrafter"/>
</dbReference>
<dbReference type="InterPro" id="IPR018394">
    <property type="entry name" value="DNA_photolyase_1_CS_C"/>
</dbReference>